<feature type="transmembrane region" description="Helical" evidence="6">
    <location>
        <begin position="314"/>
        <end position="342"/>
    </location>
</feature>
<dbReference type="CDD" id="cd10336">
    <property type="entry name" value="SLC6sbd_Tyt1-Like"/>
    <property type="match status" value="1"/>
</dbReference>
<evidence type="ECO:0000256" key="3">
    <source>
        <dbReference type="ARBA" id="ARBA00022692"/>
    </source>
</evidence>
<dbReference type="GO" id="GO:0016020">
    <property type="term" value="C:membrane"/>
    <property type="evidence" value="ECO:0007669"/>
    <property type="project" value="UniProtKB-SubCell"/>
</dbReference>
<feature type="transmembrane region" description="Helical" evidence="6">
    <location>
        <begin position="467"/>
        <end position="484"/>
    </location>
</feature>
<dbReference type="InterPro" id="IPR037272">
    <property type="entry name" value="SNS_sf"/>
</dbReference>
<name>A0A9D1NIR6_9BACT</name>
<comment type="subcellular location">
    <subcellularLocation>
        <location evidence="1">Membrane</location>
        <topology evidence="1">Multi-pass membrane protein</topology>
    </subcellularLocation>
</comment>
<dbReference type="SUPFAM" id="SSF161070">
    <property type="entry name" value="SNF-like"/>
    <property type="match status" value="1"/>
</dbReference>
<feature type="transmembrane region" description="Helical" evidence="6">
    <location>
        <begin position="264"/>
        <end position="281"/>
    </location>
</feature>
<gene>
    <name evidence="7" type="ORF">IAC75_01890</name>
</gene>
<dbReference type="InterPro" id="IPR000175">
    <property type="entry name" value="Na/ntran_symport"/>
</dbReference>
<proteinExistence type="predicted"/>
<dbReference type="Pfam" id="PF00209">
    <property type="entry name" value="SNF"/>
    <property type="match status" value="2"/>
</dbReference>
<dbReference type="InterPro" id="IPR047218">
    <property type="entry name" value="YocR/YhdH-like"/>
</dbReference>
<feature type="transmembrane region" description="Helical" evidence="6">
    <location>
        <begin position="420"/>
        <end position="438"/>
    </location>
</feature>
<feature type="transmembrane region" description="Helical" evidence="6">
    <location>
        <begin position="43"/>
        <end position="67"/>
    </location>
</feature>
<keyword evidence="5 6" id="KW-0472">Membrane</keyword>
<evidence type="ECO:0000313" key="7">
    <source>
        <dbReference type="EMBL" id="HIV03884.1"/>
    </source>
</evidence>
<dbReference type="PRINTS" id="PR00176">
    <property type="entry name" value="NANEUSMPORT"/>
</dbReference>
<evidence type="ECO:0000256" key="2">
    <source>
        <dbReference type="ARBA" id="ARBA00022448"/>
    </source>
</evidence>
<accession>A0A9D1NIR6</accession>
<comment type="caution">
    <text evidence="7">The sequence shown here is derived from an EMBL/GenBank/DDBJ whole genome shotgun (WGS) entry which is preliminary data.</text>
</comment>
<feature type="transmembrane region" description="Helical" evidence="6">
    <location>
        <begin position="88"/>
        <end position="112"/>
    </location>
</feature>
<keyword evidence="2" id="KW-0813">Transport</keyword>
<sequence>MTDSTTRATFGTKLGIIAATAGSAVGLGNIWRFPSQTAQDGGAIFVFVYLACVAFFGAPIVLAEFILGRAGKANSARVYSNLAPRKKFHYFGYFAITAAFLIMGFYMVVAGWTLEYLELSLTGELARMNDFAALFDALRNDAGTQIKWTVVFVLATAGIVAFGVKKGIELASKLMMPLLFLMLIALCVRAVTLPGAGDGLAYLFAPNLENARSAGPRVLTDALGQCFFSLSVGMGCLMTYASYFGKDVRLAKTAGTMASLDTSVALLAGVMIFPTAFALAAQPETMTETLKAGGPGLVFVTIPQLLQSLPGAQIWSVFFFVLLVLASLTSTISLLEVITAFVQEEVRVTIPKPVVRLSKKVRRGDGNAVLRQEYRFSRPFSVLVISAGVIALGVLCSFSLVENSSLKIFGMSIFEFLDFLTAKLMMPIGGIFISLFAGWQLDKKILAAELTVAGTLSLRFFKVYRFLLRYVAPAGICAVLVCGFL</sequence>
<evidence type="ECO:0000256" key="5">
    <source>
        <dbReference type="ARBA" id="ARBA00023136"/>
    </source>
</evidence>
<dbReference type="EMBL" id="DVOG01000052">
    <property type="protein sequence ID" value="HIV03884.1"/>
    <property type="molecule type" value="Genomic_DNA"/>
</dbReference>
<keyword evidence="3 6" id="KW-0812">Transmembrane</keyword>
<dbReference type="PANTHER" id="PTHR42948">
    <property type="entry name" value="TRANSPORTER"/>
    <property type="match status" value="1"/>
</dbReference>
<evidence type="ECO:0000256" key="1">
    <source>
        <dbReference type="ARBA" id="ARBA00004141"/>
    </source>
</evidence>
<feature type="transmembrane region" description="Helical" evidence="6">
    <location>
        <begin position="176"/>
        <end position="202"/>
    </location>
</feature>
<feature type="transmembrane region" description="Helical" evidence="6">
    <location>
        <begin position="222"/>
        <end position="243"/>
    </location>
</feature>
<feature type="transmembrane region" description="Helical" evidence="6">
    <location>
        <begin position="380"/>
        <end position="400"/>
    </location>
</feature>
<dbReference type="PROSITE" id="PS50267">
    <property type="entry name" value="NA_NEUROTRAN_SYMP_3"/>
    <property type="match status" value="1"/>
</dbReference>
<evidence type="ECO:0000256" key="6">
    <source>
        <dbReference type="SAM" id="Phobius"/>
    </source>
</evidence>
<dbReference type="NCBIfam" id="NF037979">
    <property type="entry name" value="Na_transp"/>
    <property type="match status" value="1"/>
</dbReference>
<evidence type="ECO:0000256" key="4">
    <source>
        <dbReference type="ARBA" id="ARBA00022989"/>
    </source>
</evidence>
<keyword evidence="4 6" id="KW-1133">Transmembrane helix</keyword>
<feature type="transmembrane region" description="Helical" evidence="6">
    <location>
        <begin position="12"/>
        <end position="31"/>
    </location>
</feature>
<reference evidence="7" key="1">
    <citation type="submission" date="2020-10" db="EMBL/GenBank/DDBJ databases">
        <authorList>
            <person name="Gilroy R."/>
        </authorList>
    </citation>
    <scope>NUCLEOTIDE SEQUENCE</scope>
    <source>
        <strain evidence="7">10669</strain>
    </source>
</reference>
<organism evidence="7 8">
    <name type="scientific">Candidatus Spyradosoma merdigallinarum</name>
    <dbReference type="NCBI Taxonomy" id="2840950"/>
    <lineage>
        <taxon>Bacteria</taxon>
        <taxon>Pseudomonadati</taxon>
        <taxon>Verrucomicrobiota</taxon>
        <taxon>Opitutia</taxon>
        <taxon>Opitutia incertae sedis</taxon>
        <taxon>Candidatus Spyradosoma</taxon>
    </lineage>
</organism>
<dbReference type="PANTHER" id="PTHR42948:SF1">
    <property type="entry name" value="TRANSPORTER"/>
    <property type="match status" value="1"/>
</dbReference>
<evidence type="ECO:0000313" key="8">
    <source>
        <dbReference type="Proteomes" id="UP000886812"/>
    </source>
</evidence>
<reference evidence="7" key="2">
    <citation type="journal article" date="2021" name="PeerJ">
        <title>Extensive microbial diversity within the chicken gut microbiome revealed by metagenomics and culture.</title>
        <authorList>
            <person name="Gilroy R."/>
            <person name="Ravi A."/>
            <person name="Getino M."/>
            <person name="Pursley I."/>
            <person name="Horton D.L."/>
            <person name="Alikhan N.F."/>
            <person name="Baker D."/>
            <person name="Gharbi K."/>
            <person name="Hall N."/>
            <person name="Watson M."/>
            <person name="Adriaenssens E.M."/>
            <person name="Foster-Nyarko E."/>
            <person name="Jarju S."/>
            <person name="Secka A."/>
            <person name="Antonio M."/>
            <person name="Oren A."/>
            <person name="Chaudhuri R.R."/>
            <person name="La Ragione R."/>
            <person name="Hildebrand F."/>
            <person name="Pallen M.J."/>
        </authorList>
    </citation>
    <scope>NUCLEOTIDE SEQUENCE</scope>
    <source>
        <strain evidence="7">10669</strain>
    </source>
</reference>
<protein>
    <submittedName>
        <fullName evidence="7">Sodium-dependent transporter</fullName>
    </submittedName>
</protein>
<feature type="transmembrane region" description="Helical" evidence="6">
    <location>
        <begin position="146"/>
        <end position="164"/>
    </location>
</feature>
<dbReference type="AlphaFoldDB" id="A0A9D1NIR6"/>
<dbReference type="Proteomes" id="UP000886812">
    <property type="component" value="Unassembled WGS sequence"/>
</dbReference>